<evidence type="ECO:0000313" key="1">
    <source>
        <dbReference type="EMBL" id="KAK3919750.1"/>
    </source>
</evidence>
<evidence type="ECO:0000313" key="2">
    <source>
        <dbReference type="Proteomes" id="UP001219518"/>
    </source>
</evidence>
<dbReference type="EMBL" id="JAHWGI010000981">
    <property type="protein sequence ID" value="KAK3919750.1"/>
    <property type="molecule type" value="Genomic_DNA"/>
</dbReference>
<sequence>MELELPDLITGNTVRFFRILGVGTDFLQAPVASWAERDDYRKCKEIVPHLRVVNNTGERAVKLMKDFNQAT</sequence>
<keyword evidence="2" id="KW-1185">Reference proteome</keyword>
<reference evidence="1" key="2">
    <citation type="journal article" date="2023" name="BMC Genomics">
        <title>Pest status, molecular evolution, and epigenetic factors derived from the genome assembly of Frankliniella fusca, a thysanopteran phytovirus vector.</title>
        <authorList>
            <person name="Catto M.A."/>
            <person name="Labadie P.E."/>
            <person name="Jacobson A.L."/>
            <person name="Kennedy G.G."/>
            <person name="Srinivasan R."/>
            <person name="Hunt B.G."/>
        </authorList>
    </citation>
    <scope>NUCLEOTIDE SEQUENCE</scope>
    <source>
        <strain evidence="1">PL_HMW_Pooled</strain>
    </source>
</reference>
<comment type="caution">
    <text evidence="1">The sequence shown here is derived from an EMBL/GenBank/DDBJ whole genome shotgun (WGS) entry which is preliminary data.</text>
</comment>
<gene>
    <name evidence="1" type="ORF">KUF71_008877</name>
</gene>
<organism evidence="1 2">
    <name type="scientific">Frankliniella fusca</name>
    <dbReference type="NCBI Taxonomy" id="407009"/>
    <lineage>
        <taxon>Eukaryota</taxon>
        <taxon>Metazoa</taxon>
        <taxon>Ecdysozoa</taxon>
        <taxon>Arthropoda</taxon>
        <taxon>Hexapoda</taxon>
        <taxon>Insecta</taxon>
        <taxon>Pterygota</taxon>
        <taxon>Neoptera</taxon>
        <taxon>Paraneoptera</taxon>
        <taxon>Thysanoptera</taxon>
        <taxon>Terebrantia</taxon>
        <taxon>Thripoidea</taxon>
        <taxon>Thripidae</taxon>
        <taxon>Frankliniella</taxon>
    </lineage>
</organism>
<dbReference type="AlphaFoldDB" id="A0AAE1HEA7"/>
<accession>A0AAE1HEA7</accession>
<dbReference type="PANTHER" id="PTHR46113">
    <property type="entry name" value="SNAC DOMAIN-CONTAINING PROTEIN"/>
    <property type="match status" value="1"/>
</dbReference>
<proteinExistence type="predicted"/>
<name>A0AAE1HEA7_9NEOP</name>
<reference evidence="1" key="1">
    <citation type="submission" date="2021-07" db="EMBL/GenBank/DDBJ databases">
        <authorList>
            <person name="Catto M.A."/>
            <person name="Jacobson A."/>
            <person name="Kennedy G."/>
            <person name="Labadie P."/>
            <person name="Hunt B.G."/>
            <person name="Srinivasan R."/>
        </authorList>
    </citation>
    <scope>NUCLEOTIDE SEQUENCE</scope>
    <source>
        <strain evidence="1">PL_HMW_Pooled</strain>
        <tissue evidence="1">Head</tissue>
    </source>
</reference>
<protein>
    <submittedName>
        <fullName evidence="1">UDP-N-acetylenolpyruvoylglucosamine reductase</fullName>
    </submittedName>
</protein>
<dbReference type="PANTHER" id="PTHR46113:SF1">
    <property type="entry name" value="PEPTIDASE M17 LEUCYL AMINOPEPTIDASE N-TERMINAL DOMAIN-CONTAINING PROTEIN"/>
    <property type="match status" value="1"/>
</dbReference>
<dbReference type="Proteomes" id="UP001219518">
    <property type="component" value="Unassembled WGS sequence"/>
</dbReference>